<keyword evidence="2" id="KW-0560">Oxidoreductase</keyword>
<evidence type="ECO:0008006" key="6">
    <source>
        <dbReference type="Google" id="ProtNLM"/>
    </source>
</evidence>
<accession>A0AAE0FMU4</accession>
<keyword evidence="5" id="KW-1185">Reference proteome</keyword>
<evidence type="ECO:0000256" key="3">
    <source>
        <dbReference type="SAM" id="MobiDB-lite"/>
    </source>
</evidence>
<reference evidence="4 5" key="1">
    <citation type="journal article" date="2015" name="Genome Biol. Evol.">
        <title>Comparative Genomics of a Bacterivorous Green Alga Reveals Evolutionary Causalities and Consequences of Phago-Mixotrophic Mode of Nutrition.</title>
        <authorList>
            <person name="Burns J.A."/>
            <person name="Paasch A."/>
            <person name="Narechania A."/>
            <person name="Kim E."/>
        </authorList>
    </citation>
    <scope>NUCLEOTIDE SEQUENCE [LARGE SCALE GENOMIC DNA]</scope>
    <source>
        <strain evidence="4 5">PLY_AMNH</strain>
    </source>
</reference>
<evidence type="ECO:0000256" key="2">
    <source>
        <dbReference type="ARBA" id="ARBA00023002"/>
    </source>
</evidence>
<feature type="compositionally biased region" description="Polar residues" evidence="3">
    <location>
        <begin position="368"/>
        <end position="384"/>
    </location>
</feature>
<gene>
    <name evidence="4" type="ORF">CYMTET_28592</name>
</gene>
<dbReference type="Gene3D" id="3.40.50.720">
    <property type="entry name" value="NAD(P)-binding Rossmann-like Domain"/>
    <property type="match status" value="1"/>
</dbReference>
<dbReference type="PANTHER" id="PTHR24320">
    <property type="entry name" value="RETINOL DEHYDROGENASE"/>
    <property type="match status" value="1"/>
</dbReference>
<dbReference type="InterPro" id="IPR002347">
    <property type="entry name" value="SDR_fam"/>
</dbReference>
<dbReference type="Pfam" id="PF00106">
    <property type="entry name" value="adh_short"/>
    <property type="match status" value="1"/>
</dbReference>
<evidence type="ECO:0000313" key="4">
    <source>
        <dbReference type="EMBL" id="KAK3262557.1"/>
    </source>
</evidence>
<dbReference type="InterPro" id="IPR036291">
    <property type="entry name" value="NAD(P)-bd_dom_sf"/>
</dbReference>
<protein>
    <recommendedName>
        <fullName evidence="6">Protochlorophyllide reductase</fullName>
    </recommendedName>
</protein>
<proteinExistence type="inferred from homology"/>
<evidence type="ECO:0000256" key="1">
    <source>
        <dbReference type="ARBA" id="ARBA00006484"/>
    </source>
</evidence>
<dbReference type="PRINTS" id="PR00081">
    <property type="entry name" value="GDHRDH"/>
</dbReference>
<evidence type="ECO:0000313" key="5">
    <source>
        <dbReference type="Proteomes" id="UP001190700"/>
    </source>
</evidence>
<dbReference type="SUPFAM" id="SSF51735">
    <property type="entry name" value="NAD(P)-binding Rossmann-fold domains"/>
    <property type="match status" value="1"/>
</dbReference>
<sequence>MFEQATCCNLLPGLLSRYSSHRGDSSLRPAYLEALLQINLQDRVFIVTGASRGLGLELSRILYSRGAHVVLACRTRHVANDTAARLRDEDGPGQATGLECDLSDLSSVRAFADAFLKLELPLHVLINNGAVMSIPFQLSKDGNELQFAVNHLAHHLLSNLLLDALVATAREEGPDAEGRILNISCGMHYFAGKSYDKNTWTRGVRVRKHHINAPSMYHGVDALGQSKLANCLHALHLAKRCRASGLPVLVNAVDPGYFGGGTFRRAEGYLGANIAKGVATFIDNNQQSWALYWSGWPLIQTVQDATTTPLFCALSNDVKGISGKYFANCRVARPSMKALDVVAAQKLWDLSEDMVRQNSDNEIEESLQHTGPSEDITTMSSSPSGFADKNAKPVGDSGSAQLAVPRESYGRFHLAGPYEYYNTSRRTRGCSAPCRRLFGLATTPSQHAGGKCFPALLQPRAAAFFQPLNQAHAEPTPAFFYQPSSSWTLSRRAAAAASALLGTPLATSAIRLLTLKLSALNLQLRALKASNAAPTLPALQQLGGALRSSNINSCPLLVAQLSTLRDNGSSVTNLLPVLLPHERAQIQHRQQHTQLTSCLFPKRI</sequence>
<name>A0AAE0FMU4_9CHLO</name>
<dbReference type="PANTHER" id="PTHR24320:SF227">
    <property type="entry name" value="RETINOL DEHYDROGENASE 11"/>
    <property type="match status" value="1"/>
</dbReference>
<dbReference type="AlphaFoldDB" id="A0AAE0FMU4"/>
<dbReference type="Proteomes" id="UP001190700">
    <property type="component" value="Unassembled WGS sequence"/>
</dbReference>
<feature type="region of interest" description="Disordered" evidence="3">
    <location>
        <begin position="362"/>
        <end position="400"/>
    </location>
</feature>
<comment type="caution">
    <text evidence="4">The sequence shown here is derived from an EMBL/GenBank/DDBJ whole genome shotgun (WGS) entry which is preliminary data.</text>
</comment>
<dbReference type="GO" id="GO:0016491">
    <property type="term" value="F:oxidoreductase activity"/>
    <property type="evidence" value="ECO:0007669"/>
    <property type="project" value="UniProtKB-KW"/>
</dbReference>
<dbReference type="EMBL" id="LGRX02016108">
    <property type="protein sequence ID" value="KAK3262557.1"/>
    <property type="molecule type" value="Genomic_DNA"/>
</dbReference>
<comment type="similarity">
    <text evidence="1">Belongs to the short-chain dehydrogenases/reductases (SDR) family.</text>
</comment>
<organism evidence="4 5">
    <name type="scientific">Cymbomonas tetramitiformis</name>
    <dbReference type="NCBI Taxonomy" id="36881"/>
    <lineage>
        <taxon>Eukaryota</taxon>
        <taxon>Viridiplantae</taxon>
        <taxon>Chlorophyta</taxon>
        <taxon>Pyramimonadophyceae</taxon>
        <taxon>Pyramimonadales</taxon>
        <taxon>Pyramimonadaceae</taxon>
        <taxon>Cymbomonas</taxon>
    </lineage>
</organism>